<sequence length="394" mass="45253">MKGYILLVLIGIIALGSCTKNKHEAGLVQSPDHLDLTITSQLDNMANGFSDIFNEGTFIPIDLGESLYLASLDELELDDDKWIILDRKSSQLLVCNNSGRLIKKIGELGSGPGEFQGLNDFFIDKGEKELIAFSNSDMSFYCFSLENGDFIKRVKLGMYGDKIEQVDKDSYLLYLNHNLSDKSGEFNLVLIDKKGQIRDKFFPIDPQKSNMVIPFSGFLTKSNGELLFSSPFSNEVFQFDGESRSFQKSISMNINSDYMEENKADFQKIVNANVLVHDKSVRFLGETFMKNNDFILFNYQYKSQRRFGLYSVKEESLKSFSKSLNDPLFKLLEKPLYLDEENFVYFGISSDQIAYLRTKSPDLYQLLNSETRQMFEENREQISHYVLKTKIKDR</sequence>
<evidence type="ECO:0000313" key="1">
    <source>
        <dbReference type="EMBL" id="MBD8489826.1"/>
    </source>
</evidence>
<reference evidence="1 2" key="1">
    <citation type="submission" date="2020-09" db="EMBL/GenBank/DDBJ databases">
        <title>Echinicola sp. CAU 1574 isolated from sand of Sido Beach.</title>
        <authorList>
            <person name="Kim W."/>
        </authorList>
    </citation>
    <scope>NUCLEOTIDE SEQUENCE [LARGE SCALE GENOMIC DNA]</scope>
    <source>
        <strain evidence="1 2">CAU 1574</strain>
    </source>
</reference>
<dbReference type="PROSITE" id="PS51257">
    <property type="entry name" value="PROKAR_LIPOPROTEIN"/>
    <property type="match status" value="1"/>
</dbReference>
<proteinExistence type="predicted"/>
<keyword evidence="2" id="KW-1185">Reference proteome</keyword>
<name>A0ABR9AM07_9BACT</name>
<accession>A0ABR9AM07</accession>
<gene>
    <name evidence="1" type="ORF">IFO69_13795</name>
</gene>
<protein>
    <submittedName>
        <fullName evidence="1">6-bladed beta-propeller</fullName>
    </submittedName>
</protein>
<dbReference type="EMBL" id="JACYTQ010000004">
    <property type="protein sequence ID" value="MBD8489826.1"/>
    <property type="molecule type" value="Genomic_DNA"/>
</dbReference>
<comment type="caution">
    <text evidence="1">The sequence shown here is derived from an EMBL/GenBank/DDBJ whole genome shotgun (WGS) entry which is preliminary data.</text>
</comment>
<dbReference type="SUPFAM" id="SSF50969">
    <property type="entry name" value="YVTN repeat-like/Quinoprotein amine dehydrogenase"/>
    <property type="match status" value="1"/>
</dbReference>
<dbReference type="RefSeq" id="WP_192010709.1">
    <property type="nucleotide sequence ID" value="NZ_JACYTQ010000004.1"/>
</dbReference>
<dbReference type="Gene3D" id="2.120.10.30">
    <property type="entry name" value="TolB, C-terminal domain"/>
    <property type="match status" value="1"/>
</dbReference>
<evidence type="ECO:0000313" key="2">
    <source>
        <dbReference type="Proteomes" id="UP000647133"/>
    </source>
</evidence>
<organism evidence="1 2">
    <name type="scientific">Echinicola arenosa</name>
    <dbReference type="NCBI Taxonomy" id="2774144"/>
    <lineage>
        <taxon>Bacteria</taxon>
        <taxon>Pseudomonadati</taxon>
        <taxon>Bacteroidota</taxon>
        <taxon>Cytophagia</taxon>
        <taxon>Cytophagales</taxon>
        <taxon>Cyclobacteriaceae</taxon>
        <taxon>Echinicola</taxon>
    </lineage>
</organism>
<dbReference type="Proteomes" id="UP000647133">
    <property type="component" value="Unassembled WGS sequence"/>
</dbReference>
<dbReference type="Pfam" id="PF17170">
    <property type="entry name" value="DUF5128"/>
    <property type="match status" value="1"/>
</dbReference>
<dbReference type="InterPro" id="IPR011044">
    <property type="entry name" value="Quino_amine_DH_bsu"/>
</dbReference>
<dbReference type="InterPro" id="IPR011042">
    <property type="entry name" value="6-blade_b-propeller_TolB-like"/>
</dbReference>